<evidence type="ECO:0000313" key="1">
    <source>
        <dbReference type="Ensembl" id="ENSPNAP00000058890.1"/>
    </source>
</evidence>
<sequence length="63" mass="6968">SSPQSWSCDCALRSRCPLKCMHGGEVHAECCKDSDLFWSLVSTESNHRLQKSVSFFLTVAGTC</sequence>
<accession>A0AAR2K3Q8</accession>
<dbReference type="Ensembl" id="ENSPNAT00000086110.1">
    <property type="protein sequence ID" value="ENSPNAP00000058890.1"/>
    <property type="gene ID" value="ENSPNAG00000034289.1"/>
</dbReference>
<reference evidence="1 2" key="1">
    <citation type="submission" date="2020-10" db="EMBL/GenBank/DDBJ databases">
        <title>Pygocentrus nattereri (red-bellied piranha) genome, fPygNat1, primary haplotype.</title>
        <authorList>
            <person name="Myers G."/>
            <person name="Meyer A."/>
            <person name="Karagic N."/>
            <person name="Pippel M."/>
            <person name="Winkler S."/>
            <person name="Tracey A."/>
            <person name="Wood J."/>
            <person name="Formenti G."/>
            <person name="Howe K."/>
            <person name="Fedrigo O."/>
            <person name="Jarvis E.D."/>
        </authorList>
    </citation>
    <scope>NUCLEOTIDE SEQUENCE [LARGE SCALE GENOMIC DNA]</scope>
</reference>
<protein>
    <recommendedName>
        <fullName evidence="3">Granulins domain-containing protein</fullName>
    </recommendedName>
</protein>
<proteinExistence type="predicted"/>
<reference evidence="1" key="2">
    <citation type="submission" date="2025-08" db="UniProtKB">
        <authorList>
            <consortium name="Ensembl"/>
        </authorList>
    </citation>
    <scope>IDENTIFICATION</scope>
</reference>
<dbReference type="AlphaFoldDB" id="A0AAR2K3Q8"/>
<evidence type="ECO:0008006" key="3">
    <source>
        <dbReference type="Google" id="ProtNLM"/>
    </source>
</evidence>
<organism evidence="1 2">
    <name type="scientific">Pygocentrus nattereri</name>
    <name type="common">Red-bellied piranha</name>
    <dbReference type="NCBI Taxonomy" id="42514"/>
    <lineage>
        <taxon>Eukaryota</taxon>
        <taxon>Metazoa</taxon>
        <taxon>Chordata</taxon>
        <taxon>Craniata</taxon>
        <taxon>Vertebrata</taxon>
        <taxon>Euteleostomi</taxon>
        <taxon>Actinopterygii</taxon>
        <taxon>Neopterygii</taxon>
        <taxon>Teleostei</taxon>
        <taxon>Ostariophysi</taxon>
        <taxon>Characiformes</taxon>
        <taxon>Characoidei</taxon>
        <taxon>Pygocentrus</taxon>
    </lineage>
</organism>
<reference evidence="1" key="3">
    <citation type="submission" date="2025-09" db="UniProtKB">
        <authorList>
            <consortium name="Ensembl"/>
        </authorList>
    </citation>
    <scope>IDENTIFICATION</scope>
</reference>
<evidence type="ECO:0000313" key="2">
    <source>
        <dbReference type="Proteomes" id="UP001501920"/>
    </source>
</evidence>
<keyword evidence="2" id="KW-1185">Reference proteome</keyword>
<name>A0AAR2K3Q8_PYGNA</name>
<dbReference type="Proteomes" id="UP001501920">
    <property type="component" value="Chromosome 5"/>
</dbReference>